<dbReference type="InterPro" id="IPR020904">
    <property type="entry name" value="Sc_DH/Rdtase_CS"/>
</dbReference>
<evidence type="ECO:0000259" key="4">
    <source>
        <dbReference type="Pfam" id="PF01370"/>
    </source>
</evidence>
<dbReference type="STRING" id="1448318.A0A319EQG0"/>
<gene>
    <name evidence="5" type="ORF">BO78DRAFT_425049</name>
</gene>
<feature type="coiled-coil region" evidence="3">
    <location>
        <begin position="310"/>
        <end position="337"/>
    </location>
</feature>
<dbReference type="AlphaFoldDB" id="A0A319EQG0"/>
<keyword evidence="6" id="KW-1185">Reference proteome</keyword>
<proteinExistence type="inferred from homology"/>
<feature type="domain" description="NAD-dependent epimerase/dehydratase" evidence="4">
    <location>
        <begin position="9"/>
        <end position="261"/>
    </location>
</feature>
<name>A0A319EQG0_ASPSB</name>
<dbReference type="InterPro" id="IPR001509">
    <property type="entry name" value="Epimerase_deHydtase"/>
</dbReference>
<sequence length="345" mass="37456">MSQPQGKLVLLTGATGHVGHAVLLRALEAGYQMRITVRESSQAGPIRQSVADKDHDLNQLSFTTIPDLTEPGVFDNALQGVTHIIHIASPLARPSCTDFNRDIIAPSVDGTANLLSSALQHPTIQRIIITSSTSAIVDITDLSQSPAPPIPPTHRHPNYPPEFITTSEHAYVAAKTAALNLTDAFRTQQSPHFEIINLLPGYVFGSKGLATSPKQVISGSNVFGIGLAMRKGSWRDLVIEAMSCHVDDLADAHVNALDQRVPGNQDFILSVPFEPGAVREIVRERFPEAVGEGGVLVGGDESYRWFHLSYDVTNSEKVLLQREMKGIEEQIVDTARQVLDLAGRQ</sequence>
<dbReference type="PANTHER" id="PTHR10366">
    <property type="entry name" value="NAD DEPENDENT EPIMERASE/DEHYDRATASE"/>
    <property type="match status" value="1"/>
</dbReference>
<dbReference type="Pfam" id="PF01370">
    <property type="entry name" value="Epimerase"/>
    <property type="match status" value="1"/>
</dbReference>
<evidence type="ECO:0000256" key="3">
    <source>
        <dbReference type="SAM" id="Coils"/>
    </source>
</evidence>
<evidence type="ECO:0000313" key="5">
    <source>
        <dbReference type="EMBL" id="PYI12627.1"/>
    </source>
</evidence>
<dbReference type="SUPFAM" id="SSF51735">
    <property type="entry name" value="NAD(P)-binding Rossmann-fold domains"/>
    <property type="match status" value="1"/>
</dbReference>
<dbReference type="PROSITE" id="PS00061">
    <property type="entry name" value="ADH_SHORT"/>
    <property type="match status" value="1"/>
</dbReference>
<keyword evidence="3" id="KW-0175">Coiled coil</keyword>
<dbReference type="GO" id="GO:0016616">
    <property type="term" value="F:oxidoreductase activity, acting on the CH-OH group of donors, NAD or NADP as acceptor"/>
    <property type="evidence" value="ECO:0007669"/>
    <property type="project" value="TreeGrafter"/>
</dbReference>
<evidence type="ECO:0000256" key="2">
    <source>
        <dbReference type="ARBA" id="ARBA00023445"/>
    </source>
</evidence>
<evidence type="ECO:0000313" key="6">
    <source>
        <dbReference type="Proteomes" id="UP000248423"/>
    </source>
</evidence>
<dbReference type="PANTHER" id="PTHR10366:SF564">
    <property type="entry name" value="STEROL-4-ALPHA-CARBOXYLATE 3-DEHYDROGENASE, DECARBOXYLATING"/>
    <property type="match status" value="1"/>
</dbReference>
<dbReference type="VEuPathDB" id="FungiDB:BO78DRAFT_425049"/>
<dbReference type="EMBL" id="KZ826315">
    <property type="protein sequence ID" value="PYI12627.1"/>
    <property type="molecule type" value="Genomic_DNA"/>
</dbReference>
<comment type="similarity">
    <text evidence="2">Belongs to the NAD(P)-dependent epimerase/dehydratase family. Dihydroflavonol-4-reductase subfamily.</text>
</comment>
<evidence type="ECO:0000256" key="1">
    <source>
        <dbReference type="ARBA" id="ARBA00023002"/>
    </source>
</evidence>
<reference evidence="5 6" key="1">
    <citation type="submission" date="2018-02" db="EMBL/GenBank/DDBJ databases">
        <title>The genomes of Aspergillus section Nigri reveals drivers in fungal speciation.</title>
        <authorList>
            <consortium name="DOE Joint Genome Institute"/>
            <person name="Vesth T.C."/>
            <person name="Nybo J."/>
            <person name="Theobald S."/>
            <person name="Brandl J."/>
            <person name="Frisvad J.C."/>
            <person name="Nielsen K.F."/>
            <person name="Lyhne E.K."/>
            <person name="Kogle M.E."/>
            <person name="Kuo A."/>
            <person name="Riley R."/>
            <person name="Clum A."/>
            <person name="Nolan M."/>
            <person name="Lipzen A."/>
            <person name="Salamov A."/>
            <person name="Henrissat B."/>
            <person name="Wiebenga A."/>
            <person name="De vries R.P."/>
            <person name="Grigoriev I.V."/>
            <person name="Mortensen U.H."/>
            <person name="Andersen M.R."/>
            <person name="Baker S.E."/>
        </authorList>
    </citation>
    <scope>NUCLEOTIDE SEQUENCE [LARGE SCALE GENOMIC DNA]</scope>
    <source>
        <strain evidence="5 6">CBS 121057</strain>
    </source>
</reference>
<accession>A0A319EQG0</accession>
<dbReference type="Gene3D" id="3.40.50.720">
    <property type="entry name" value="NAD(P)-binding Rossmann-like Domain"/>
    <property type="match status" value="1"/>
</dbReference>
<dbReference type="OrthoDB" id="2735536at2759"/>
<keyword evidence="1" id="KW-0560">Oxidoreductase</keyword>
<dbReference type="Proteomes" id="UP000248423">
    <property type="component" value="Unassembled WGS sequence"/>
</dbReference>
<dbReference type="InterPro" id="IPR050425">
    <property type="entry name" value="NAD(P)_dehydrat-like"/>
</dbReference>
<protein>
    <submittedName>
        <fullName evidence="5">NAD(P)-binding protein</fullName>
    </submittedName>
</protein>
<organism evidence="5 6">
    <name type="scientific">Aspergillus sclerotiicarbonarius (strain CBS 121057 / IBT 28362)</name>
    <dbReference type="NCBI Taxonomy" id="1448318"/>
    <lineage>
        <taxon>Eukaryota</taxon>
        <taxon>Fungi</taxon>
        <taxon>Dikarya</taxon>
        <taxon>Ascomycota</taxon>
        <taxon>Pezizomycotina</taxon>
        <taxon>Eurotiomycetes</taxon>
        <taxon>Eurotiomycetidae</taxon>
        <taxon>Eurotiales</taxon>
        <taxon>Aspergillaceae</taxon>
        <taxon>Aspergillus</taxon>
        <taxon>Aspergillus subgen. Circumdati</taxon>
    </lineage>
</organism>
<dbReference type="InterPro" id="IPR036291">
    <property type="entry name" value="NAD(P)-bd_dom_sf"/>
</dbReference>